<evidence type="ECO:0008006" key="3">
    <source>
        <dbReference type="Google" id="ProtNLM"/>
    </source>
</evidence>
<organism evidence="1 2">
    <name type="scientific">Phytophthora citrophthora</name>
    <dbReference type="NCBI Taxonomy" id="4793"/>
    <lineage>
        <taxon>Eukaryota</taxon>
        <taxon>Sar</taxon>
        <taxon>Stramenopiles</taxon>
        <taxon>Oomycota</taxon>
        <taxon>Peronosporomycetes</taxon>
        <taxon>Peronosporales</taxon>
        <taxon>Peronosporaceae</taxon>
        <taxon>Phytophthora</taxon>
    </lineage>
</organism>
<proteinExistence type="predicted"/>
<accession>A0AAD9LLQ6</accession>
<evidence type="ECO:0000313" key="2">
    <source>
        <dbReference type="Proteomes" id="UP001259832"/>
    </source>
</evidence>
<dbReference type="InterPro" id="IPR027417">
    <property type="entry name" value="P-loop_NTPase"/>
</dbReference>
<sequence>MKRKWYELVGEDGNALTSVDYVALPDDAMAVDLRKAAFAEVSRALPANVIAPDLTVFANRAAFAAKQKLEEDSLIDLFGGSQKEALIVQAPSRESGGAIVSAVSPDENERSFQKFNARIEHSKLEHQGGVPSTYTTYRTDTVKAFASLLDRIPLIFIRAPPLSGKTAMCNLLYNHIVDSKPNTLVARVCATLMPDTNKFCEYFKSIYDCDFQAFSALKLDRVVLIDEAQATYDDELLWLGYLKATLDGGFPGMRFVLFSSYGSFDIYSKRDRAGTPIVIPPANTIELNATQLNPGLYLSRVELENMVQSSTNGKIVSDLIWILCSGHIGIARAILLFLQTRFGTIPRDAEDIEMELRSERLLQNIRSDYRGIPTADAFGRVIRAHDLSEEAKQKMIEVMNGVASGKPILSSDGERTPRSRIAVELLTKFVFLYEDQTQQLQFASSMHFKIWLYSNRTDPIGYMISDVSHDDFVIACVKRMSASRLQHFACGNTRSIARERQIQMELYGATVSCLTRDVLVTPEWRTNDGKGFIDLVIRGSSILWFWELLVNGDDAVGHSKRFETGGKNHGSLTGSSRYVLIDFRQNKGVRHQKLGFLYVSFVDSFTKARIFGLGNPAVDVALSK</sequence>
<protein>
    <recommendedName>
        <fullName evidence="3">Crinkler (CRN) family protein</fullName>
    </recommendedName>
</protein>
<dbReference type="EMBL" id="JASMQC010000012">
    <property type="protein sequence ID" value="KAK1941330.1"/>
    <property type="molecule type" value="Genomic_DNA"/>
</dbReference>
<dbReference type="SUPFAM" id="SSF52540">
    <property type="entry name" value="P-loop containing nucleoside triphosphate hydrolases"/>
    <property type="match status" value="1"/>
</dbReference>
<evidence type="ECO:0000313" key="1">
    <source>
        <dbReference type="EMBL" id="KAK1941330.1"/>
    </source>
</evidence>
<comment type="caution">
    <text evidence="1">The sequence shown here is derived from an EMBL/GenBank/DDBJ whole genome shotgun (WGS) entry which is preliminary data.</text>
</comment>
<dbReference type="Proteomes" id="UP001259832">
    <property type="component" value="Unassembled WGS sequence"/>
</dbReference>
<gene>
    <name evidence="1" type="ORF">P3T76_007196</name>
</gene>
<keyword evidence="2" id="KW-1185">Reference proteome</keyword>
<reference evidence="1" key="1">
    <citation type="submission" date="2023-08" db="EMBL/GenBank/DDBJ databases">
        <title>Reference Genome Resource for the Citrus Pathogen Phytophthora citrophthora.</title>
        <authorList>
            <person name="Moller H."/>
            <person name="Coetzee B."/>
            <person name="Rose L.J."/>
            <person name="Van Niekerk J.M."/>
        </authorList>
    </citation>
    <scope>NUCLEOTIDE SEQUENCE</scope>
    <source>
        <strain evidence="1">STE-U-9442</strain>
    </source>
</reference>
<dbReference type="AlphaFoldDB" id="A0AAD9LLQ6"/>
<name>A0AAD9LLQ6_9STRA</name>